<feature type="compositionally biased region" description="Polar residues" evidence="17">
    <location>
        <begin position="796"/>
        <end position="808"/>
    </location>
</feature>
<dbReference type="PROSITE" id="PS01305">
    <property type="entry name" value="MOAA_NIFB_PQQE"/>
    <property type="match status" value="1"/>
</dbReference>
<dbReference type="Gene3D" id="3.30.70.640">
    <property type="entry name" value="Molybdopterin cofactor biosynthesis C (MoaC) domain"/>
    <property type="match status" value="1"/>
</dbReference>
<evidence type="ECO:0000313" key="20">
    <source>
        <dbReference type="Proteomes" id="UP000053259"/>
    </source>
</evidence>
<comment type="catalytic activity">
    <reaction evidence="16">
        <text>GTP + AH2 + S-adenosyl-L-methionine = (8S)-3',8-cyclo-7,8-dihydroguanosine 5'-triphosphate + 5'-deoxyadenosine + L-methionine + A + H(+)</text>
        <dbReference type="Rhea" id="RHEA:49576"/>
        <dbReference type="ChEBI" id="CHEBI:13193"/>
        <dbReference type="ChEBI" id="CHEBI:15378"/>
        <dbReference type="ChEBI" id="CHEBI:17319"/>
        <dbReference type="ChEBI" id="CHEBI:17499"/>
        <dbReference type="ChEBI" id="CHEBI:37565"/>
        <dbReference type="ChEBI" id="CHEBI:57844"/>
        <dbReference type="ChEBI" id="CHEBI:59789"/>
        <dbReference type="ChEBI" id="CHEBI:131766"/>
        <dbReference type="EC" id="4.1.99.22"/>
    </reaction>
</comment>
<keyword evidence="14" id="KW-0501">Molybdenum cofactor biosynthesis</keyword>
<evidence type="ECO:0000256" key="7">
    <source>
        <dbReference type="ARBA" id="ARBA00022691"/>
    </source>
</evidence>
<dbReference type="CDD" id="cd01335">
    <property type="entry name" value="Radical_SAM"/>
    <property type="match status" value="1"/>
</dbReference>
<keyword evidence="13" id="KW-0342">GTP-binding</keyword>
<evidence type="ECO:0000256" key="1">
    <source>
        <dbReference type="ARBA" id="ARBA00001637"/>
    </source>
</evidence>
<dbReference type="Gene3D" id="3.20.20.70">
    <property type="entry name" value="Aldolase class I"/>
    <property type="match status" value="1"/>
</dbReference>
<evidence type="ECO:0000256" key="2">
    <source>
        <dbReference type="ARBA" id="ARBA00001966"/>
    </source>
</evidence>
<name>A0A0D2AEF7_9PEZI</name>
<dbReference type="GO" id="GO:0046872">
    <property type="term" value="F:metal ion binding"/>
    <property type="evidence" value="ECO:0007669"/>
    <property type="project" value="UniProtKB-KW"/>
</dbReference>
<dbReference type="GO" id="GO:0061799">
    <property type="term" value="F:cyclic pyranopterin monophosphate synthase activity"/>
    <property type="evidence" value="ECO:0007669"/>
    <property type="project" value="UniProtKB-EC"/>
</dbReference>
<dbReference type="Pfam" id="PF01967">
    <property type="entry name" value="MoaC"/>
    <property type="match status" value="1"/>
</dbReference>
<dbReference type="InterPro" id="IPR050105">
    <property type="entry name" value="MoCo_biosynth_MoaA/MoaC"/>
</dbReference>
<evidence type="ECO:0000256" key="17">
    <source>
        <dbReference type="SAM" id="MobiDB-lite"/>
    </source>
</evidence>
<dbReference type="InterPro" id="IPR047594">
    <property type="entry name" value="MoaC_bact/euk"/>
</dbReference>
<dbReference type="SFLD" id="SFLDG01383">
    <property type="entry name" value="cyclic_pyranopterin_phosphate"/>
    <property type="match status" value="1"/>
</dbReference>
<keyword evidence="8" id="KW-0479">Metal-binding</keyword>
<accession>A0A0D2AEF7</accession>
<dbReference type="SUPFAM" id="SSF55040">
    <property type="entry name" value="Molybdenum cofactor biosynthesis protein C, MoaC"/>
    <property type="match status" value="1"/>
</dbReference>
<dbReference type="InterPro" id="IPR013483">
    <property type="entry name" value="MoaA"/>
</dbReference>
<keyword evidence="10" id="KW-0408">Iron</keyword>
<dbReference type="NCBIfam" id="TIGR02666">
    <property type="entry name" value="moaA"/>
    <property type="match status" value="1"/>
</dbReference>
<dbReference type="InterPro" id="IPR010505">
    <property type="entry name" value="MoaA_twitch"/>
</dbReference>
<evidence type="ECO:0000256" key="5">
    <source>
        <dbReference type="ARBA" id="ARBA00009862"/>
    </source>
</evidence>
<keyword evidence="20" id="KW-1185">Reference proteome</keyword>
<keyword evidence="7" id="KW-0949">S-adenosyl-L-methionine</keyword>
<feature type="compositionally biased region" description="Basic and acidic residues" evidence="17">
    <location>
        <begin position="709"/>
        <end position="730"/>
    </location>
</feature>
<dbReference type="SFLD" id="SFLDG01386">
    <property type="entry name" value="main_SPASM_domain-containing"/>
    <property type="match status" value="1"/>
</dbReference>
<feature type="domain" description="Radical SAM core" evidence="18">
    <location>
        <begin position="89"/>
        <end position="316"/>
    </location>
</feature>
<evidence type="ECO:0000313" key="19">
    <source>
        <dbReference type="EMBL" id="KIW04845.1"/>
    </source>
</evidence>
<dbReference type="Pfam" id="PF04055">
    <property type="entry name" value="Radical_SAM"/>
    <property type="match status" value="1"/>
</dbReference>
<dbReference type="PROSITE" id="PS51918">
    <property type="entry name" value="RADICAL_SAM"/>
    <property type="match status" value="1"/>
</dbReference>
<proteinExistence type="inferred from homology"/>
<organism evidence="19 20">
    <name type="scientific">Verruconis gallopava</name>
    <dbReference type="NCBI Taxonomy" id="253628"/>
    <lineage>
        <taxon>Eukaryota</taxon>
        <taxon>Fungi</taxon>
        <taxon>Dikarya</taxon>
        <taxon>Ascomycota</taxon>
        <taxon>Pezizomycotina</taxon>
        <taxon>Dothideomycetes</taxon>
        <taxon>Pleosporomycetidae</taxon>
        <taxon>Venturiales</taxon>
        <taxon>Sympoventuriaceae</taxon>
        <taxon>Verruconis</taxon>
    </lineage>
</organism>
<keyword evidence="9" id="KW-0547">Nucleotide-binding</keyword>
<dbReference type="NCBIfam" id="NF006870">
    <property type="entry name" value="PRK09364.1"/>
    <property type="match status" value="1"/>
</dbReference>
<feature type="compositionally biased region" description="Polar residues" evidence="17">
    <location>
        <begin position="51"/>
        <end position="61"/>
    </location>
</feature>
<dbReference type="InterPro" id="IPR000385">
    <property type="entry name" value="MoaA_NifB_PqqE_Fe-S-bd_CS"/>
</dbReference>
<dbReference type="PANTHER" id="PTHR22960">
    <property type="entry name" value="MOLYBDOPTERIN COFACTOR SYNTHESIS PROTEIN A"/>
    <property type="match status" value="1"/>
</dbReference>
<evidence type="ECO:0000256" key="12">
    <source>
        <dbReference type="ARBA" id="ARBA00023128"/>
    </source>
</evidence>
<dbReference type="SFLD" id="SFLDG01067">
    <property type="entry name" value="SPASM/twitch_domain_containing"/>
    <property type="match status" value="1"/>
</dbReference>
<sequence>MLSQKAMVGSTCTASTARFVSRYTRRTELFRVRVYDRVRYVSTAAAASKADGTTNSCSSPPSVGEPRRVMSRKEAIRNAKPFSDFLTDNFNRQHDYLRISITERCNLRCLYCMPEEGVQLSPPEHLLTTPEIFYLSSLFVSQGVTKIRLTGGEPTVRPDVVQLMQQIGSLRSKGLKELALTTNGISLHRKLDAMVEAGLTGINLSLDTLDPFQFQIMTRRKGFEAVMRSIDRVLEMKKLGANLKLKVNCVVMRGMNDREIVPFVELGREKDIEVRFIEYMPFGGNKWSKGKMLSYQEMLDIIRTKHPGIHRVQGHRNDTSKTYQIPGFVGKVGFITSMTDDFCGTCNRLRVTSDGNLKVCLHGNTEVSLRDILREGNHGKPIDKDDFERLRELEMARQQTNLLSDATPLGWGPREHKLLDIIGRAVKRKKEKHAGMGELENMENRPMILIDEPGGMRLTSRLPASSTYRTSIPAFMSWQFKRIEAAGHIMSPPPFQAPVICSFQQRAYSVISMKARKQTQAPSAKASVRLLYSTSKTKGGDQKLISDKPHIRVESSNFVVASELNVATTSNEFSPKDHVQGTASGDVSAKIPGYLRKSRLDALLRREGLKPRRGVDSQEGVRRLLARRENRQRTSQKREQGRIHLAERKLEEKRSSIEFEPEKNGKPDEENVKAQDKKLNERGEKHDEQDRPIQWAPFAADDLRNFVSARREPRLMTRQDKQDSTTKSFDRQTSPTHTTTKTRPDRALPKTPIEISRYALEKALQSKTRSRSAPSSSKPSHSSWLTSSTRQEKSSTGKTSSKWQSAYVASSEELRNTHRVSSAHVSPLDSGGRRKYSTKAQSVRLGDINQDPQRESRGLLRRLDELPTDAERFTEQKKLELQNEQTKTHIEKLDGAPDGNMMEEWFRPQHSGEGSSHEFPQSVDKVARTKETKELVGESKRVLNEPRQGFDIDTLYQDFIFPFQQMKTHRFWRLRSRRNLGMNPKTYTLQHLQLLENHFGPAFQVWKSIIPRWRQEVWQIAIGLEEEEVAKIGRVTILKETLRRVVEYSLQRRHAGKPRMRKDPLWDRVVLGPNVRKDDLTELGLDDEETFVWWHVRKKFRVHIEREEPMNSTRSRLRKFLVDTERQQHKAAKGVHECLSRGEHLLNEWNDIARRLQRELWMFAMGVRPENETLRAIVKSEIDIDMDDVRLAMQHWINARDSASPRPIASGRRHLLHMKAMLRGETAPQTKMDVKKASILRQPSPGVMGKSAAAPGTGMTLKENSAELQWRREVQKIMAIEKTVNRLSYLALEWRRQLYAILTGITLDEQSTTWYIPSAFIKAAVQTYNYRRRRSENESPTQPCLGTAPSTEGDALDALGALRSSFHRFRDEIRRQSRGDSRNWTHVRRFHQRTHQFHSHSHLHISVKLLYPHSMEAKDGLTKCNKLDLAEENAMSIPNLFQRRFETLKQLKKLMFGQSSKTRAFQSLESREEHQSDIFLSQDVHTENEWGEASLKLSREIQKSGRVGLSTFVPTPKLLAPLRRATDAELPSTLDDESGGQTLTHLSSTGEAHMVSVSNKPDTKRTAVAVGQVHFSNSETYSLVTTATLKKGDVLSISRIAGIQAAKMCPNIVPLCHPIMISSVKVDIAPFKDQDSSGINIESKVECTGPTGVEMEALTAVMGAALTVIDMVKAVDKAASIENVKVVYKSGGKSGTWVDDEWSSSKRNG</sequence>
<evidence type="ECO:0000256" key="14">
    <source>
        <dbReference type="ARBA" id="ARBA00023150"/>
    </source>
</evidence>
<comment type="cofactor">
    <cofactor evidence="2">
        <name>[4Fe-4S] cluster</name>
        <dbReference type="ChEBI" id="CHEBI:49883"/>
    </cofactor>
</comment>
<dbReference type="GeneID" id="27312000"/>
<dbReference type="STRING" id="253628.A0A0D2AEF7"/>
<dbReference type="InterPro" id="IPR036522">
    <property type="entry name" value="MoaC_sf"/>
</dbReference>
<dbReference type="SMART" id="SM00729">
    <property type="entry name" value="Elp3"/>
    <property type="match status" value="1"/>
</dbReference>
<dbReference type="InterPro" id="IPR058240">
    <property type="entry name" value="rSAM_sf"/>
</dbReference>
<dbReference type="UniPathway" id="UPA00344"/>
<dbReference type="GO" id="GO:0005525">
    <property type="term" value="F:GTP binding"/>
    <property type="evidence" value="ECO:0007669"/>
    <property type="project" value="UniProtKB-KW"/>
</dbReference>
<dbReference type="VEuPathDB" id="FungiDB:PV09_04027"/>
<keyword evidence="6" id="KW-0004">4Fe-4S</keyword>
<evidence type="ECO:0000256" key="15">
    <source>
        <dbReference type="ARBA" id="ARBA00023239"/>
    </source>
</evidence>
<evidence type="ECO:0000256" key="6">
    <source>
        <dbReference type="ARBA" id="ARBA00022485"/>
    </source>
</evidence>
<dbReference type="GO" id="GO:0051539">
    <property type="term" value="F:4 iron, 4 sulfur cluster binding"/>
    <property type="evidence" value="ECO:0007669"/>
    <property type="project" value="UniProtKB-KW"/>
</dbReference>
<dbReference type="InterPro" id="IPR007197">
    <property type="entry name" value="rSAM"/>
</dbReference>
<dbReference type="InterPro" id="IPR002820">
    <property type="entry name" value="Mopterin_CF_biosynth-C_dom"/>
</dbReference>
<dbReference type="InterPro" id="IPR040064">
    <property type="entry name" value="MoaA-like"/>
</dbReference>
<feature type="compositionally biased region" description="Basic and acidic residues" evidence="17">
    <location>
        <begin position="626"/>
        <end position="691"/>
    </location>
</feature>
<dbReference type="InterPro" id="IPR006638">
    <property type="entry name" value="Elp3/MiaA/NifB-like_rSAM"/>
</dbReference>
<evidence type="ECO:0000256" key="8">
    <source>
        <dbReference type="ARBA" id="ARBA00022723"/>
    </source>
</evidence>
<dbReference type="Proteomes" id="UP000053259">
    <property type="component" value="Unassembled WGS sequence"/>
</dbReference>
<dbReference type="GO" id="GO:0061798">
    <property type="term" value="F:GTP 3',8'-cyclase activity"/>
    <property type="evidence" value="ECO:0007669"/>
    <property type="project" value="UniProtKB-EC"/>
</dbReference>
<evidence type="ECO:0000259" key="18">
    <source>
        <dbReference type="PROSITE" id="PS51918"/>
    </source>
</evidence>
<dbReference type="CDD" id="cd01420">
    <property type="entry name" value="MoaC_PE"/>
    <property type="match status" value="1"/>
</dbReference>
<feature type="compositionally biased region" description="Low complexity" evidence="17">
    <location>
        <begin position="771"/>
        <end position="788"/>
    </location>
</feature>
<dbReference type="InterPro" id="IPR023045">
    <property type="entry name" value="MoaC"/>
</dbReference>
<reference evidence="19 20" key="1">
    <citation type="submission" date="2015-01" db="EMBL/GenBank/DDBJ databases">
        <title>The Genome Sequence of Ochroconis gallopava CBS43764.</title>
        <authorList>
            <consortium name="The Broad Institute Genomics Platform"/>
            <person name="Cuomo C."/>
            <person name="de Hoog S."/>
            <person name="Gorbushina A."/>
            <person name="Stielow B."/>
            <person name="Teixiera M."/>
            <person name="Abouelleil A."/>
            <person name="Chapman S.B."/>
            <person name="Priest M."/>
            <person name="Young S.K."/>
            <person name="Wortman J."/>
            <person name="Nusbaum C."/>
            <person name="Birren B."/>
        </authorList>
    </citation>
    <scope>NUCLEOTIDE SEQUENCE [LARGE SCALE GENOMIC DNA]</scope>
    <source>
        <strain evidence="19 20">CBS 43764</strain>
    </source>
</reference>
<dbReference type="OrthoDB" id="429626at2759"/>
<keyword evidence="11" id="KW-0411">Iron-sulfur</keyword>
<evidence type="ECO:0000256" key="9">
    <source>
        <dbReference type="ARBA" id="ARBA00022741"/>
    </source>
</evidence>
<evidence type="ECO:0000256" key="11">
    <source>
        <dbReference type="ARBA" id="ARBA00023014"/>
    </source>
</evidence>
<dbReference type="EMBL" id="KN847539">
    <property type="protein sequence ID" value="KIW04845.1"/>
    <property type="molecule type" value="Genomic_DNA"/>
</dbReference>
<dbReference type="InParanoid" id="A0A0D2AEF7"/>
<feature type="region of interest" description="Disordered" evidence="17">
    <location>
        <begin position="709"/>
        <end position="840"/>
    </location>
</feature>
<comment type="similarity">
    <text evidence="5">In the N-terminal section; belongs to the radical SAM superfamily. MoaA family.</text>
</comment>
<dbReference type="PANTHER" id="PTHR22960:SF0">
    <property type="entry name" value="MOLYBDENUM COFACTOR BIOSYNTHESIS PROTEIN 1"/>
    <property type="match status" value="1"/>
</dbReference>
<dbReference type="HOGENOM" id="CLU_240625_0_0_1"/>
<dbReference type="SUPFAM" id="SSF102114">
    <property type="entry name" value="Radical SAM enzymes"/>
    <property type="match status" value="1"/>
</dbReference>
<feature type="region of interest" description="Disordered" evidence="17">
    <location>
        <begin position="626"/>
        <end position="697"/>
    </location>
</feature>
<dbReference type="InterPro" id="IPR013785">
    <property type="entry name" value="Aldolase_TIM"/>
</dbReference>
<evidence type="ECO:0000256" key="3">
    <source>
        <dbReference type="ARBA" id="ARBA00005046"/>
    </source>
</evidence>
<keyword evidence="15" id="KW-0456">Lyase</keyword>
<evidence type="ECO:0000256" key="4">
    <source>
        <dbReference type="ARBA" id="ARBA00008484"/>
    </source>
</evidence>
<dbReference type="Pfam" id="PF06463">
    <property type="entry name" value="Mob_synth_C"/>
    <property type="match status" value="1"/>
</dbReference>
<comment type="catalytic activity">
    <reaction evidence="1">
        <text>(8S)-3',8-cyclo-7,8-dihydroguanosine 5'-triphosphate = cyclic pyranopterin phosphate + diphosphate</text>
        <dbReference type="Rhea" id="RHEA:49580"/>
        <dbReference type="ChEBI" id="CHEBI:33019"/>
        <dbReference type="ChEBI" id="CHEBI:59648"/>
        <dbReference type="ChEBI" id="CHEBI:131766"/>
        <dbReference type="EC" id="4.6.1.17"/>
    </reaction>
</comment>
<comment type="pathway">
    <text evidence="3">Cofactor biosynthesis; molybdopterin biosynthesis.</text>
</comment>
<comment type="similarity">
    <text evidence="4">In the C-terminal section; belongs to the MoaC family.</text>
</comment>
<dbReference type="SFLD" id="SFLDS00029">
    <property type="entry name" value="Radical_SAM"/>
    <property type="match status" value="1"/>
</dbReference>
<evidence type="ECO:0000256" key="13">
    <source>
        <dbReference type="ARBA" id="ARBA00023134"/>
    </source>
</evidence>
<dbReference type="GO" id="GO:0006777">
    <property type="term" value="P:Mo-molybdopterin cofactor biosynthetic process"/>
    <property type="evidence" value="ECO:0007669"/>
    <property type="project" value="UniProtKB-KW"/>
</dbReference>
<dbReference type="NCBIfam" id="TIGR00581">
    <property type="entry name" value="moaC"/>
    <property type="match status" value="1"/>
</dbReference>
<dbReference type="CDD" id="cd21117">
    <property type="entry name" value="Twitch_MoaA"/>
    <property type="match status" value="1"/>
</dbReference>
<evidence type="ECO:0000256" key="10">
    <source>
        <dbReference type="ARBA" id="ARBA00023004"/>
    </source>
</evidence>
<evidence type="ECO:0000256" key="16">
    <source>
        <dbReference type="ARBA" id="ARBA00048697"/>
    </source>
</evidence>
<feature type="region of interest" description="Disordered" evidence="17">
    <location>
        <begin position="50"/>
        <end position="69"/>
    </location>
</feature>
<dbReference type="RefSeq" id="XP_016214714.1">
    <property type="nucleotide sequence ID" value="XM_016357310.1"/>
</dbReference>
<gene>
    <name evidence="19" type="ORF">PV09_04027</name>
</gene>
<keyword evidence="12" id="KW-0496">Mitochondrion</keyword>
<protein>
    <submittedName>
        <fullName evidence="19">Molybdenum cofactor biosynthesis protein A</fullName>
    </submittedName>
</protein>